<feature type="transmembrane region" description="Helical" evidence="1">
    <location>
        <begin position="76"/>
        <end position="96"/>
    </location>
</feature>
<protein>
    <recommendedName>
        <fullName evidence="4">PH domain-containing protein</fullName>
    </recommendedName>
</protein>
<gene>
    <name evidence="2" type="ORF">J3U88_12435</name>
</gene>
<dbReference type="AlphaFoldDB" id="A0A8J7QE39"/>
<evidence type="ECO:0000313" key="3">
    <source>
        <dbReference type="Proteomes" id="UP000664417"/>
    </source>
</evidence>
<dbReference type="RefSeq" id="WP_207859092.1">
    <property type="nucleotide sequence ID" value="NZ_JAFREP010000010.1"/>
</dbReference>
<evidence type="ECO:0000256" key="1">
    <source>
        <dbReference type="SAM" id="Phobius"/>
    </source>
</evidence>
<evidence type="ECO:0000313" key="2">
    <source>
        <dbReference type="EMBL" id="MBO1319271.1"/>
    </source>
</evidence>
<keyword evidence="1" id="KW-1133">Transmembrane helix</keyword>
<keyword evidence="3" id="KW-1185">Reference proteome</keyword>
<name>A0A8J7QE39_9BACT</name>
<keyword evidence="1" id="KW-0472">Membrane</keyword>
<comment type="caution">
    <text evidence="2">The sequence shown here is derived from an EMBL/GenBank/DDBJ whole genome shotgun (WGS) entry which is preliminary data.</text>
</comment>
<evidence type="ECO:0008006" key="4">
    <source>
        <dbReference type="Google" id="ProtNLM"/>
    </source>
</evidence>
<keyword evidence="1" id="KW-0812">Transmembrane</keyword>
<feature type="transmembrane region" description="Helical" evidence="1">
    <location>
        <begin position="102"/>
        <end position="119"/>
    </location>
</feature>
<sequence>MSEEITCSTCSVLIPNRHIDWIAGRAYCASCRQNFPVPAFVPDPERLLQRWSEVVSRTGRREKPVWTLRWYAPHKFIALIPAAILLPIALGLFFVLDQGPSGLVIVVALTLMFGARALLAARNKTTLTLDADALEVKNAPIPYPFGAKKMNWSAVTAIRVIGSQRRFPGNRADSYRVLALTADETVPVFVDLWDAQLANELAGVLEAARLNRIGA</sequence>
<dbReference type="EMBL" id="JAFREP010000010">
    <property type="protein sequence ID" value="MBO1319271.1"/>
    <property type="molecule type" value="Genomic_DNA"/>
</dbReference>
<dbReference type="Proteomes" id="UP000664417">
    <property type="component" value="Unassembled WGS sequence"/>
</dbReference>
<accession>A0A8J7QE39</accession>
<reference evidence="2" key="1">
    <citation type="submission" date="2021-03" db="EMBL/GenBank/DDBJ databases">
        <authorList>
            <person name="Wang G."/>
        </authorList>
    </citation>
    <scope>NUCLEOTIDE SEQUENCE</scope>
    <source>
        <strain evidence="2">KCTC 12899</strain>
    </source>
</reference>
<proteinExistence type="predicted"/>
<organism evidence="2 3">
    <name type="scientific">Acanthopleuribacter pedis</name>
    <dbReference type="NCBI Taxonomy" id="442870"/>
    <lineage>
        <taxon>Bacteria</taxon>
        <taxon>Pseudomonadati</taxon>
        <taxon>Acidobacteriota</taxon>
        <taxon>Holophagae</taxon>
        <taxon>Acanthopleuribacterales</taxon>
        <taxon>Acanthopleuribacteraceae</taxon>
        <taxon>Acanthopleuribacter</taxon>
    </lineage>
</organism>